<organism evidence="1 2">
    <name type="scientific">Paenibacillus tundrae</name>
    <dbReference type="NCBI Taxonomy" id="528187"/>
    <lineage>
        <taxon>Bacteria</taxon>
        <taxon>Bacillati</taxon>
        <taxon>Bacillota</taxon>
        <taxon>Bacilli</taxon>
        <taxon>Bacillales</taxon>
        <taxon>Paenibacillaceae</taxon>
        <taxon>Paenibacillus</taxon>
    </lineage>
</organism>
<name>A0ABT9W627_9BACL</name>
<dbReference type="RefSeq" id="WP_307211917.1">
    <property type="nucleotide sequence ID" value="NZ_JAUSTI010000001.1"/>
</dbReference>
<comment type="caution">
    <text evidence="1">The sequence shown here is derived from an EMBL/GenBank/DDBJ whole genome shotgun (WGS) entry which is preliminary data.</text>
</comment>
<keyword evidence="2" id="KW-1185">Reference proteome</keyword>
<dbReference type="Gene3D" id="3.40.50.300">
    <property type="entry name" value="P-loop containing nucleotide triphosphate hydrolases"/>
    <property type="match status" value="1"/>
</dbReference>
<evidence type="ECO:0000313" key="1">
    <source>
        <dbReference type="EMBL" id="MDQ0168708.1"/>
    </source>
</evidence>
<gene>
    <name evidence="1" type="ORF">J2T19_000145</name>
</gene>
<protein>
    <submittedName>
        <fullName evidence="1">DNA replication protein DnaC</fullName>
    </submittedName>
</protein>
<dbReference type="Proteomes" id="UP001233836">
    <property type="component" value="Unassembled WGS sequence"/>
</dbReference>
<dbReference type="InterPro" id="IPR027417">
    <property type="entry name" value="P-loop_NTPase"/>
</dbReference>
<evidence type="ECO:0000313" key="2">
    <source>
        <dbReference type="Proteomes" id="UP001233836"/>
    </source>
</evidence>
<dbReference type="EMBL" id="JAUSTI010000001">
    <property type="protein sequence ID" value="MDQ0168708.1"/>
    <property type="molecule type" value="Genomic_DNA"/>
</dbReference>
<proteinExistence type="predicted"/>
<reference evidence="1 2" key="1">
    <citation type="submission" date="2023-07" db="EMBL/GenBank/DDBJ databases">
        <title>Sorghum-associated microbial communities from plants grown in Nebraska, USA.</title>
        <authorList>
            <person name="Schachtman D."/>
        </authorList>
    </citation>
    <scope>NUCLEOTIDE SEQUENCE [LARGE SCALE GENOMIC DNA]</scope>
    <source>
        <strain evidence="1 2">DS1314</strain>
    </source>
</reference>
<sequence length="258" mass="28499">MSNAKNCILAQHCSLAGGAQCTKLCPSYIANHGLNGAGGRVGAANLPSGYRGLTLANSPAREGQAGLYRAMDAYVKTFARQFEVEPDEPIKSLYFYSDAPGTGKTTTAAAIIGEYIVRHYIGSIQRNRQALDRPAYFLDVNAWQTLYNEFNRSRVPDDIAEPAARQFYSQMQHAKSAPFAVLDDIGVRDVTEGFRGDLHAIINHRVTNELVTIFTSNVALKDLNTVFREITPRLVDRMRAQCIEREFVGISHRGIRSA</sequence>
<dbReference type="SUPFAM" id="SSF52540">
    <property type="entry name" value="P-loop containing nucleoside triphosphate hydrolases"/>
    <property type="match status" value="1"/>
</dbReference>
<accession>A0ABT9W627</accession>